<dbReference type="EC" id="3.1.-.-" evidence="9"/>
<keyword evidence="5 9" id="KW-0460">Magnesium</keyword>
<keyword evidence="4 9" id="KW-0378">Hydrolase</keyword>
<dbReference type="Gene3D" id="1.20.120.920">
    <property type="entry name" value="CRISPR-associated endonuclease Cas1, C-terminal domain"/>
    <property type="match status" value="1"/>
</dbReference>
<comment type="cofactor">
    <cofactor evidence="9">
        <name>Mg(2+)</name>
        <dbReference type="ChEBI" id="CHEBI:18420"/>
    </cofactor>
    <cofactor evidence="9">
        <name>Mn(2+)</name>
        <dbReference type="ChEBI" id="CHEBI:29035"/>
    </cofactor>
</comment>
<evidence type="ECO:0000256" key="7">
    <source>
        <dbReference type="ARBA" id="ARBA00023125"/>
    </source>
</evidence>
<gene>
    <name evidence="9" type="primary">cas1</name>
    <name evidence="10" type="ORF">IPA_06395</name>
</gene>
<keyword evidence="8 9" id="KW-0464">Manganese</keyword>
<keyword evidence="6 9" id="KW-0051">Antiviral defense</keyword>
<dbReference type="GO" id="GO:0046872">
    <property type="term" value="F:metal ion binding"/>
    <property type="evidence" value="ECO:0007669"/>
    <property type="project" value="UniProtKB-UniRule"/>
</dbReference>
<dbReference type="Gene3D" id="3.100.10.20">
    <property type="entry name" value="CRISPR-associated endonuclease Cas1, N-terminal domain"/>
    <property type="match status" value="1"/>
</dbReference>
<dbReference type="GO" id="GO:0051607">
    <property type="term" value="P:defense response to virus"/>
    <property type="evidence" value="ECO:0007669"/>
    <property type="project" value="UniProtKB-UniRule"/>
</dbReference>
<dbReference type="EMBL" id="CP006868">
    <property type="protein sequence ID" value="UXD22577.1"/>
    <property type="molecule type" value="Genomic_DNA"/>
</dbReference>
<feature type="binding site" evidence="9">
    <location>
        <position position="157"/>
    </location>
    <ligand>
        <name>Mn(2+)</name>
        <dbReference type="ChEBI" id="CHEBI:29035"/>
    </ligand>
</feature>
<dbReference type="GO" id="GO:0016787">
    <property type="term" value="F:hydrolase activity"/>
    <property type="evidence" value="ECO:0007669"/>
    <property type="project" value="UniProtKB-KW"/>
</dbReference>
<dbReference type="InterPro" id="IPR050646">
    <property type="entry name" value="Cas1"/>
</dbReference>
<evidence type="ECO:0000313" key="10">
    <source>
        <dbReference type="EMBL" id="UXD22577.1"/>
    </source>
</evidence>
<dbReference type="Proteomes" id="UP001063698">
    <property type="component" value="Chromosome"/>
</dbReference>
<dbReference type="Pfam" id="PF01867">
    <property type="entry name" value="Cas_Cas1"/>
    <property type="match status" value="1"/>
</dbReference>
<dbReference type="InterPro" id="IPR042206">
    <property type="entry name" value="CRISPR-assoc_Cas1_C"/>
</dbReference>
<dbReference type="GO" id="GO:0004519">
    <property type="term" value="F:endonuclease activity"/>
    <property type="evidence" value="ECO:0007669"/>
    <property type="project" value="UniProtKB-UniRule"/>
</dbReference>
<evidence type="ECO:0000256" key="5">
    <source>
        <dbReference type="ARBA" id="ARBA00022842"/>
    </source>
</evidence>
<evidence type="ECO:0000313" key="11">
    <source>
        <dbReference type="Proteomes" id="UP001063698"/>
    </source>
</evidence>
<evidence type="ECO:0000256" key="4">
    <source>
        <dbReference type="ARBA" id="ARBA00022801"/>
    </source>
</evidence>
<evidence type="ECO:0000256" key="1">
    <source>
        <dbReference type="ARBA" id="ARBA00022722"/>
    </source>
</evidence>
<dbReference type="InterPro" id="IPR042211">
    <property type="entry name" value="CRISPR-assoc_Cas1_N"/>
</dbReference>
<keyword evidence="3 9" id="KW-0255">Endonuclease</keyword>
<keyword evidence="2 9" id="KW-0479">Metal-binding</keyword>
<evidence type="ECO:0000256" key="2">
    <source>
        <dbReference type="ARBA" id="ARBA00022723"/>
    </source>
</evidence>
<name>A0A977PL10_9CREN</name>
<dbReference type="CDD" id="cd09634">
    <property type="entry name" value="Cas1_I-II-III"/>
    <property type="match status" value="1"/>
</dbReference>
<evidence type="ECO:0000256" key="6">
    <source>
        <dbReference type="ARBA" id="ARBA00023118"/>
    </source>
</evidence>
<dbReference type="PANTHER" id="PTHR34353">
    <property type="entry name" value="CRISPR-ASSOCIATED ENDONUCLEASE CAS1 1"/>
    <property type="match status" value="1"/>
</dbReference>
<evidence type="ECO:0000256" key="3">
    <source>
        <dbReference type="ARBA" id="ARBA00022759"/>
    </source>
</evidence>
<keyword evidence="11" id="KW-1185">Reference proteome</keyword>
<feature type="binding site" evidence="9">
    <location>
        <position position="233"/>
    </location>
    <ligand>
        <name>Mn(2+)</name>
        <dbReference type="ChEBI" id="CHEBI:29035"/>
    </ligand>
</feature>
<dbReference type="HAMAP" id="MF_01470">
    <property type="entry name" value="Cas1"/>
    <property type="match status" value="1"/>
</dbReference>
<dbReference type="AlphaFoldDB" id="A0A977PL10"/>
<dbReference type="KEGG" id="ipc:IPA_06395"/>
<comment type="function">
    <text evidence="9">CRISPR (clustered regularly interspaced short palindromic repeat), is an adaptive immune system that provides protection against mobile genetic elements (viruses, transposable elements and conjugative plasmids). CRISPR clusters contain spacers, sequences complementary to antecedent mobile elements, and target invading nucleic acids. CRISPR clusters are transcribed and processed into CRISPR RNA (crRNA). Acts as a dsDNA endonuclease. Involved in the integration of spacer DNA into the CRISPR cassette.</text>
</comment>
<dbReference type="GO" id="GO:0003677">
    <property type="term" value="F:DNA binding"/>
    <property type="evidence" value="ECO:0007669"/>
    <property type="project" value="UniProtKB-KW"/>
</dbReference>
<keyword evidence="7 9" id="KW-0238">DNA-binding</keyword>
<sequence>MILIVRGHAYLGRKGYMLTVRTKKDKKEVTESFPIIDLDMIVIVGKGVVMSTAVLELVNEQGVPLLIHGKDWDAVLIDPIKIGWAEARRKQYLMRDNETGVHIAKEFIYGKLEGMSRVAKNLAYKSKGEARWSDEWRSEGRGELASCKNIDCIRKVEAVWSAKLWKDISSFIPNFEGRVPRARDPGNRALDYIYALIYGLCTHALIGAGLDPYAGLIHKDRAGKVSFTFDFSEMFKPAGIYVMASVMRTSKLRLEDDFLDKESLEKISQAFYALFEDKKHAVRRWIYGKAWELRNSLEKGTAFKAYVFYP</sequence>
<accession>A0A977PL10</accession>
<evidence type="ECO:0000256" key="9">
    <source>
        <dbReference type="HAMAP-Rule" id="MF_01470"/>
    </source>
</evidence>
<dbReference type="GO" id="GO:0043571">
    <property type="term" value="P:maintenance of CRISPR repeat elements"/>
    <property type="evidence" value="ECO:0007669"/>
    <property type="project" value="UniProtKB-UniRule"/>
</dbReference>
<proteinExistence type="inferred from homology"/>
<organism evidence="10 11">
    <name type="scientific">Ignicoccus pacificus DSM 13166</name>
    <dbReference type="NCBI Taxonomy" id="940294"/>
    <lineage>
        <taxon>Archaea</taxon>
        <taxon>Thermoproteota</taxon>
        <taxon>Thermoprotei</taxon>
        <taxon>Desulfurococcales</taxon>
        <taxon>Desulfurococcaceae</taxon>
        <taxon>Ignicoccus</taxon>
    </lineage>
</organism>
<reference evidence="10" key="1">
    <citation type="submission" date="2013-11" db="EMBL/GenBank/DDBJ databases">
        <title>Comparative genomics of Ignicoccus.</title>
        <authorList>
            <person name="Podar M."/>
        </authorList>
    </citation>
    <scope>NUCLEOTIDE SEQUENCE</scope>
    <source>
        <strain evidence="10">DSM 13166</strain>
    </source>
</reference>
<keyword evidence="1 9" id="KW-0540">Nuclease</keyword>
<evidence type="ECO:0000256" key="8">
    <source>
        <dbReference type="ARBA" id="ARBA00023211"/>
    </source>
</evidence>
<dbReference type="PANTHER" id="PTHR34353:SF2">
    <property type="entry name" value="CRISPR-ASSOCIATED ENDONUCLEASE CAS1 1"/>
    <property type="match status" value="1"/>
</dbReference>
<comment type="similarity">
    <text evidence="9">Belongs to the CRISPR-associated endonuclease Cas1 family.</text>
</comment>
<dbReference type="NCBIfam" id="TIGR00287">
    <property type="entry name" value="cas1"/>
    <property type="match status" value="1"/>
</dbReference>
<comment type="subunit">
    <text evidence="9">Homodimer, forms a heterotetramer with a Cas2 homodimer.</text>
</comment>
<feature type="binding site" evidence="9">
    <location>
        <position position="218"/>
    </location>
    <ligand>
        <name>Mn(2+)</name>
        <dbReference type="ChEBI" id="CHEBI:29035"/>
    </ligand>
</feature>
<protein>
    <recommendedName>
        <fullName evidence="9">CRISPR-associated endonuclease Cas1</fullName>
        <ecNumber evidence="9">3.1.-.-</ecNumber>
    </recommendedName>
</protein>
<dbReference type="InterPro" id="IPR002729">
    <property type="entry name" value="CRISPR-assoc_Cas1"/>
</dbReference>